<dbReference type="InterPro" id="IPR023332">
    <property type="entry name" value="Proteasome_alpha-type"/>
</dbReference>
<comment type="subcellular location">
    <subcellularLocation>
        <location evidence="1">Cytoplasm</location>
    </subcellularLocation>
</comment>
<proteinExistence type="inferred from homology"/>
<feature type="domain" description="Proteasome alpha-type subunits" evidence="5">
    <location>
        <begin position="11"/>
        <end position="33"/>
    </location>
</feature>
<evidence type="ECO:0000256" key="4">
    <source>
        <dbReference type="PROSITE-ProRule" id="PRU00808"/>
    </source>
</evidence>
<dbReference type="AlphaFoldDB" id="A0A8T4KQI7"/>
<dbReference type="GO" id="GO:0019773">
    <property type="term" value="C:proteasome core complex, alpha-subunit complex"/>
    <property type="evidence" value="ECO:0007669"/>
    <property type="project" value="UniProtKB-UniRule"/>
</dbReference>
<evidence type="ECO:0000256" key="2">
    <source>
        <dbReference type="ARBA" id="ARBA00022490"/>
    </source>
</evidence>
<dbReference type="FunFam" id="3.60.20.10:FF:000004">
    <property type="entry name" value="Proteasome subunit alpha type-4"/>
    <property type="match status" value="1"/>
</dbReference>
<comment type="caution">
    <text evidence="6">The sequence shown here is derived from an EMBL/GenBank/DDBJ whole genome shotgun (WGS) entry which is preliminary data.</text>
</comment>
<dbReference type="InterPro" id="IPR000426">
    <property type="entry name" value="Proteasome_asu_N"/>
</dbReference>
<reference evidence="6" key="1">
    <citation type="submission" date="2021-03" db="EMBL/GenBank/DDBJ databases">
        <authorList>
            <person name="Jaffe A."/>
        </authorList>
    </citation>
    <scope>NUCLEOTIDE SEQUENCE</scope>
    <source>
        <strain evidence="6">RIFCSPHIGHO2_01_FULL_AR10_44_11</strain>
    </source>
</reference>
<accession>A0A8T4KQI7</accession>
<protein>
    <submittedName>
        <fullName evidence="6">Archaeal proteasome endopeptidase complex subunit alpha</fullName>
        <ecNumber evidence="6">3.4.25.1</ecNumber>
    </submittedName>
</protein>
<name>A0A8T4KQI7_9ARCH</name>
<dbReference type="EC" id="3.4.25.1" evidence="6"/>
<dbReference type="Proteomes" id="UP000677687">
    <property type="component" value="Unassembled WGS sequence"/>
</dbReference>
<keyword evidence="3 4" id="KW-0647">Proteasome</keyword>
<dbReference type="InterPro" id="IPR050115">
    <property type="entry name" value="Proteasome_alpha"/>
</dbReference>
<dbReference type="InterPro" id="IPR001353">
    <property type="entry name" value="Proteasome_sua/b"/>
</dbReference>
<dbReference type="GO" id="GO:0004298">
    <property type="term" value="F:threonine-type endopeptidase activity"/>
    <property type="evidence" value="ECO:0007669"/>
    <property type="project" value="InterPro"/>
</dbReference>
<keyword evidence="6" id="KW-0378">Hydrolase</keyword>
<evidence type="ECO:0000313" key="7">
    <source>
        <dbReference type="Proteomes" id="UP000677687"/>
    </source>
</evidence>
<comment type="similarity">
    <text evidence="4">Belongs to the peptidase T1A family.</text>
</comment>
<dbReference type="InterPro" id="IPR029055">
    <property type="entry name" value="Ntn_hydrolases_N"/>
</dbReference>
<dbReference type="Pfam" id="PF10584">
    <property type="entry name" value="Proteasome_A_N"/>
    <property type="match status" value="1"/>
</dbReference>
<evidence type="ECO:0000256" key="3">
    <source>
        <dbReference type="ARBA" id="ARBA00022942"/>
    </source>
</evidence>
<organism evidence="6 7">
    <name type="scientific">Candidatus Iainarchaeum sp</name>
    <dbReference type="NCBI Taxonomy" id="3101447"/>
    <lineage>
        <taxon>Archaea</taxon>
        <taxon>Candidatus Iainarchaeota</taxon>
        <taxon>Candidatus Iainarchaeia</taxon>
        <taxon>Candidatus Iainarchaeales</taxon>
        <taxon>Candidatus Iainarchaeaceae</taxon>
        <taxon>Candidatus Iainarchaeum</taxon>
    </lineage>
</organism>
<gene>
    <name evidence="6" type="primary">psmA</name>
    <name evidence="6" type="ORF">J4415_01490</name>
</gene>
<dbReference type="PROSITE" id="PS51475">
    <property type="entry name" value="PROTEASOME_ALPHA_2"/>
    <property type="match status" value="1"/>
</dbReference>
<dbReference type="PANTHER" id="PTHR11599">
    <property type="entry name" value="PROTEASOME SUBUNIT ALPHA/BETA"/>
    <property type="match status" value="1"/>
</dbReference>
<dbReference type="NCBIfam" id="NF003075">
    <property type="entry name" value="PRK03996.1"/>
    <property type="match status" value="1"/>
</dbReference>
<dbReference type="SMART" id="SM00948">
    <property type="entry name" value="Proteasome_A_N"/>
    <property type="match status" value="1"/>
</dbReference>
<evidence type="ECO:0000259" key="5">
    <source>
        <dbReference type="SMART" id="SM00948"/>
    </source>
</evidence>
<dbReference type="NCBIfam" id="TIGR03633">
    <property type="entry name" value="arc_protsome_A"/>
    <property type="match status" value="1"/>
</dbReference>
<dbReference type="EMBL" id="JAGVWD010000019">
    <property type="protein sequence ID" value="MBS3057283.1"/>
    <property type="molecule type" value="Genomic_DNA"/>
</dbReference>
<dbReference type="SUPFAM" id="SSF56235">
    <property type="entry name" value="N-terminal nucleophile aminohydrolases (Ntn hydrolases)"/>
    <property type="match status" value="1"/>
</dbReference>
<keyword evidence="2" id="KW-0963">Cytoplasm</keyword>
<dbReference type="Gene3D" id="3.60.20.10">
    <property type="entry name" value="Glutamine Phosphoribosylpyrophosphate, subunit 1, domain 1"/>
    <property type="match status" value="1"/>
</dbReference>
<reference evidence="6" key="2">
    <citation type="submission" date="2021-05" db="EMBL/GenBank/DDBJ databases">
        <title>Protein family content uncovers lineage relationships and bacterial pathway maintenance mechanisms in DPANN archaea.</title>
        <authorList>
            <person name="Castelle C.J."/>
            <person name="Meheust R."/>
            <person name="Jaffe A.L."/>
            <person name="Seitz K."/>
            <person name="Gong X."/>
            <person name="Baker B.J."/>
            <person name="Banfield J.F."/>
        </authorList>
    </citation>
    <scope>NUCLEOTIDE SEQUENCE</scope>
    <source>
        <strain evidence="6">RIFCSPHIGHO2_01_FULL_AR10_44_11</strain>
    </source>
</reference>
<dbReference type="Pfam" id="PF00227">
    <property type="entry name" value="Proteasome"/>
    <property type="match status" value="1"/>
</dbReference>
<evidence type="ECO:0000313" key="6">
    <source>
        <dbReference type="EMBL" id="MBS3057283.1"/>
    </source>
</evidence>
<sequence>MYPVSQRSAAYDRAATMFSPDGRLYHVEYASKIVAQGTLGIGMIYDSGVLFGADKKVPSRLALPDSIEKMFKIDEHIAAISAGLVGDARRLVQIARQKAQENTMYYEEPIQVELLVKEISNIKQIFTQYGGMRPFGISFIIGGIDETGKRLFETEPSGALAEYKAIAIGKGRNEAMAFLEKEYSDNMTFDNAISLSLKALQKGLDEKEKISADRLDFGYIDEKKKRFNKIPKEKLKSFLGNLK</sequence>
<dbReference type="GO" id="GO:0005737">
    <property type="term" value="C:cytoplasm"/>
    <property type="evidence" value="ECO:0007669"/>
    <property type="project" value="UniProtKB-SubCell"/>
</dbReference>
<dbReference type="GO" id="GO:0010498">
    <property type="term" value="P:proteasomal protein catabolic process"/>
    <property type="evidence" value="ECO:0007669"/>
    <property type="project" value="UniProtKB-ARBA"/>
</dbReference>
<dbReference type="GO" id="GO:0006511">
    <property type="term" value="P:ubiquitin-dependent protein catabolic process"/>
    <property type="evidence" value="ECO:0007669"/>
    <property type="project" value="InterPro"/>
</dbReference>
<dbReference type="InterPro" id="IPR019982">
    <property type="entry name" value="Proteasome_asu_arc"/>
</dbReference>
<evidence type="ECO:0000256" key="1">
    <source>
        <dbReference type="ARBA" id="ARBA00004496"/>
    </source>
</evidence>